<dbReference type="RefSeq" id="WP_094020543.1">
    <property type="nucleotide sequence ID" value="NZ_FXYF01000004.1"/>
</dbReference>
<accession>A0A238K7F9</accession>
<feature type="signal peptide" evidence="1">
    <location>
        <begin position="1"/>
        <end position="27"/>
    </location>
</feature>
<reference evidence="2 3" key="1">
    <citation type="submission" date="2017-05" db="EMBL/GenBank/DDBJ databases">
        <authorList>
            <person name="Song R."/>
            <person name="Chenine A.L."/>
            <person name="Ruprecht R.M."/>
        </authorList>
    </citation>
    <scope>NUCLEOTIDE SEQUENCE [LARGE SCALE GENOMIC DNA]</scope>
    <source>
        <strain evidence="2 3">CECT 8898</strain>
    </source>
</reference>
<keyword evidence="1" id="KW-0732">Signal</keyword>
<dbReference type="EMBL" id="FXYF01000004">
    <property type="protein sequence ID" value="SMX38745.1"/>
    <property type="molecule type" value="Genomic_DNA"/>
</dbReference>
<proteinExistence type="predicted"/>
<feature type="chain" id="PRO_5012489324" description="DUF4384 domain-containing protein" evidence="1">
    <location>
        <begin position="28"/>
        <end position="479"/>
    </location>
</feature>
<evidence type="ECO:0008006" key="4">
    <source>
        <dbReference type="Google" id="ProtNLM"/>
    </source>
</evidence>
<protein>
    <recommendedName>
        <fullName evidence="4">DUF4384 domain-containing protein</fullName>
    </recommendedName>
</protein>
<dbReference type="AlphaFoldDB" id="A0A238K7F9"/>
<keyword evidence="3" id="KW-1185">Reference proteome</keyword>
<organism evidence="2 3">
    <name type="scientific">Maliponia aquimaris</name>
    <dbReference type="NCBI Taxonomy" id="1673631"/>
    <lineage>
        <taxon>Bacteria</taxon>
        <taxon>Pseudomonadati</taxon>
        <taxon>Pseudomonadota</taxon>
        <taxon>Alphaproteobacteria</taxon>
        <taxon>Rhodobacterales</taxon>
        <taxon>Paracoccaceae</taxon>
        <taxon>Maliponia</taxon>
    </lineage>
</organism>
<name>A0A238K7F9_9RHOB</name>
<gene>
    <name evidence="2" type="ORF">MAA8898_01698</name>
</gene>
<sequence length="479" mass="50753">MGRARRLLGLGLLVLLPWLPHEAPAQAETQLGAELCSAARAAIPAGSRIVLAPPAAADTPLPVAEVEAIMSRAAQAMCADWPDRPRILAGSSELQASLALIRDRQGPEAWRKTFDATVRQAAEFVLVGETGLSGGAVTLRLTLVALEDGQVIVKTPDIPLTGLALPAAGDPRAAIADAVRQFQDTLPAAREDITVGRFANEVTGLETAAGRALAEMVVEAWLDSANSITAMLRDAAPAQVHRGDPPEAGFALTGTVRLIDRDRFQLVLRLTQDGVLHAARTLDLSTLQLPPQLRELLDPAALPRDDSLSSFTSALSAMGKGTLRMVAGGGRDGAYPICRTSDARRLMTDCRDSLIRLSLTSDIGGELLCLSLDDSGLFYVMLPSPYAPATRLRANLPLTLPDDLPLLADGNQVHWPAMGPPSDTLVGCLVYPRLPGTLMQALDRFDGKALDARDLSALRMTLRDSAPAAAAAVQVRIID</sequence>
<dbReference type="Proteomes" id="UP000207598">
    <property type="component" value="Unassembled WGS sequence"/>
</dbReference>
<evidence type="ECO:0000256" key="1">
    <source>
        <dbReference type="SAM" id="SignalP"/>
    </source>
</evidence>
<dbReference type="OrthoDB" id="7876243at2"/>
<evidence type="ECO:0000313" key="2">
    <source>
        <dbReference type="EMBL" id="SMX38745.1"/>
    </source>
</evidence>
<evidence type="ECO:0000313" key="3">
    <source>
        <dbReference type="Proteomes" id="UP000207598"/>
    </source>
</evidence>